<accession>A0A926EZ20</accession>
<keyword evidence="2" id="KW-1185">Reference proteome</keyword>
<organism evidence="1 2">
    <name type="scientific">Paratissierella segnis</name>
    <dbReference type="NCBI Taxonomy" id="2763679"/>
    <lineage>
        <taxon>Bacteria</taxon>
        <taxon>Bacillati</taxon>
        <taxon>Bacillota</taxon>
        <taxon>Tissierellia</taxon>
        <taxon>Tissierellales</taxon>
        <taxon>Tissierellaceae</taxon>
        <taxon>Paratissierella</taxon>
    </lineage>
</organism>
<dbReference type="RefSeq" id="WP_262430579.1">
    <property type="nucleotide sequence ID" value="NZ_JACRTG010000030.1"/>
</dbReference>
<reference evidence="1" key="1">
    <citation type="submission" date="2020-08" db="EMBL/GenBank/DDBJ databases">
        <title>Genome public.</title>
        <authorList>
            <person name="Liu C."/>
            <person name="Sun Q."/>
        </authorList>
    </citation>
    <scope>NUCLEOTIDE SEQUENCE</scope>
    <source>
        <strain evidence="1">BX21</strain>
    </source>
</reference>
<proteinExistence type="predicted"/>
<name>A0A926EZ20_9FIRM</name>
<evidence type="ECO:0000313" key="1">
    <source>
        <dbReference type="EMBL" id="MBC8589117.1"/>
    </source>
</evidence>
<protein>
    <submittedName>
        <fullName evidence="1">Uncharacterized protein</fullName>
    </submittedName>
</protein>
<dbReference type="Proteomes" id="UP000601171">
    <property type="component" value="Unassembled WGS sequence"/>
</dbReference>
<dbReference type="EMBL" id="JACRTG010000030">
    <property type="protein sequence ID" value="MBC8589117.1"/>
    <property type="molecule type" value="Genomic_DNA"/>
</dbReference>
<evidence type="ECO:0000313" key="2">
    <source>
        <dbReference type="Proteomes" id="UP000601171"/>
    </source>
</evidence>
<comment type="caution">
    <text evidence="1">The sequence shown here is derived from an EMBL/GenBank/DDBJ whole genome shotgun (WGS) entry which is preliminary data.</text>
</comment>
<dbReference type="AlphaFoldDB" id="A0A926EZ20"/>
<gene>
    <name evidence="1" type="ORF">H8707_12925</name>
</gene>
<sequence length="63" mass="7379">MNLKEYVERRIKITLNDGQILIGNCIGYTNAIENDPEKDSIDVKVNKYIYEIYIDEINSIEKI</sequence>